<dbReference type="Proteomes" id="UP000475862">
    <property type="component" value="Unassembled WGS sequence"/>
</dbReference>
<keyword evidence="2" id="KW-0479">Metal-binding</keyword>
<dbReference type="Pfam" id="PF13613">
    <property type="entry name" value="HTH_Tnp_4"/>
    <property type="match status" value="1"/>
</dbReference>
<dbReference type="AlphaFoldDB" id="A0A6G0TQ32"/>
<evidence type="ECO:0000259" key="3">
    <source>
        <dbReference type="Pfam" id="PF13359"/>
    </source>
</evidence>
<accession>A0A6G0TQ32</accession>
<dbReference type="InterPro" id="IPR027805">
    <property type="entry name" value="Transposase_HTH_dom"/>
</dbReference>
<gene>
    <name evidence="5" type="ORF">AGLY_007088</name>
</gene>
<keyword evidence="6" id="KW-1185">Reference proteome</keyword>
<organism evidence="5 6">
    <name type="scientific">Aphis glycines</name>
    <name type="common">Soybean aphid</name>
    <dbReference type="NCBI Taxonomy" id="307491"/>
    <lineage>
        <taxon>Eukaryota</taxon>
        <taxon>Metazoa</taxon>
        <taxon>Ecdysozoa</taxon>
        <taxon>Arthropoda</taxon>
        <taxon>Hexapoda</taxon>
        <taxon>Insecta</taxon>
        <taxon>Pterygota</taxon>
        <taxon>Neoptera</taxon>
        <taxon>Paraneoptera</taxon>
        <taxon>Hemiptera</taxon>
        <taxon>Sternorrhyncha</taxon>
        <taxon>Aphidomorpha</taxon>
        <taxon>Aphidoidea</taxon>
        <taxon>Aphididae</taxon>
        <taxon>Aphidini</taxon>
        <taxon>Aphis</taxon>
        <taxon>Aphis</taxon>
    </lineage>
</organism>
<name>A0A6G0TQ32_APHGL</name>
<evidence type="ECO:0000313" key="6">
    <source>
        <dbReference type="Proteomes" id="UP000475862"/>
    </source>
</evidence>
<evidence type="ECO:0000256" key="2">
    <source>
        <dbReference type="ARBA" id="ARBA00022723"/>
    </source>
</evidence>
<evidence type="ECO:0000259" key="4">
    <source>
        <dbReference type="Pfam" id="PF13613"/>
    </source>
</evidence>
<dbReference type="InterPro" id="IPR027806">
    <property type="entry name" value="HARBI1_dom"/>
</dbReference>
<feature type="domain" description="DDE Tnp4" evidence="3">
    <location>
        <begin position="186"/>
        <end position="255"/>
    </location>
</feature>
<dbReference type="GO" id="GO:0046872">
    <property type="term" value="F:metal ion binding"/>
    <property type="evidence" value="ECO:0007669"/>
    <property type="project" value="UniProtKB-KW"/>
</dbReference>
<sequence length="373" mass="42729">MSREGKKRKIFLSDEMNNDIDDGNCDGNADLSNTHHNNVVTDAEIYFLNQKIESLELENQSLKIQKFGYHSICENEDIFTFYTGISKEMFDIIVDLCGVVEFEYYNGCKMECFSIKDQILITFLKLRLNLINKDIAFRFNTSESTVSNIILTFIILLHEILFKKLMETVPFKPKTDFVYQIVLMTIDCTEAACDIPHQLHHQRATFSSYKHKNTLKGLIRIASNGVITFVSNLYLGSTSDKKIVNHYGILSLLERVILYWQTKDFLYQTSHLVKLKKLKVLLVLGFTLKELLKSSLVFQRCASVVNFQNPLIKEVENLLTVSPTKHNDSSFASIWIATILLVVHTTRIQPTNLYGLPFITANPSGLASMRPDE</sequence>
<feature type="domain" description="Transposase Helix-turn-helix" evidence="4">
    <location>
        <begin position="114"/>
        <end position="160"/>
    </location>
</feature>
<comment type="cofactor">
    <cofactor evidence="1">
        <name>a divalent metal cation</name>
        <dbReference type="ChEBI" id="CHEBI:60240"/>
    </cofactor>
</comment>
<evidence type="ECO:0000313" key="5">
    <source>
        <dbReference type="EMBL" id="KAE9536686.1"/>
    </source>
</evidence>
<comment type="caution">
    <text evidence="5">The sequence shown here is derived from an EMBL/GenBank/DDBJ whole genome shotgun (WGS) entry which is preliminary data.</text>
</comment>
<dbReference type="PANTHER" id="PTHR23080:SF133">
    <property type="entry name" value="SI:CH211-262I1.5-RELATED"/>
    <property type="match status" value="1"/>
</dbReference>
<evidence type="ECO:0008006" key="7">
    <source>
        <dbReference type="Google" id="ProtNLM"/>
    </source>
</evidence>
<dbReference type="PANTHER" id="PTHR23080">
    <property type="entry name" value="THAP DOMAIN PROTEIN"/>
    <property type="match status" value="1"/>
</dbReference>
<dbReference type="Pfam" id="PF13359">
    <property type="entry name" value="DDE_Tnp_4"/>
    <property type="match status" value="1"/>
</dbReference>
<proteinExistence type="predicted"/>
<evidence type="ECO:0000256" key="1">
    <source>
        <dbReference type="ARBA" id="ARBA00001968"/>
    </source>
</evidence>
<dbReference type="EMBL" id="VYZN01000022">
    <property type="protein sequence ID" value="KAE9536686.1"/>
    <property type="molecule type" value="Genomic_DNA"/>
</dbReference>
<dbReference type="OrthoDB" id="6582105at2759"/>
<reference evidence="5 6" key="1">
    <citation type="submission" date="2019-08" db="EMBL/GenBank/DDBJ databases">
        <title>The genome of the soybean aphid Biotype 1, its phylome, world population structure and adaptation to the North American continent.</title>
        <authorList>
            <person name="Giordano R."/>
            <person name="Donthu R.K."/>
            <person name="Hernandez A.G."/>
            <person name="Wright C.L."/>
            <person name="Zimin A.V."/>
        </authorList>
    </citation>
    <scope>NUCLEOTIDE SEQUENCE [LARGE SCALE GENOMIC DNA]</scope>
    <source>
        <tissue evidence="5">Whole aphids</tissue>
    </source>
</reference>
<protein>
    <recommendedName>
        <fullName evidence="7">Transposase Helix-turn-helix domain-containing protein</fullName>
    </recommendedName>
</protein>